<organism evidence="1 2">
    <name type="scientific">Reticulomyxa filosa</name>
    <dbReference type="NCBI Taxonomy" id="46433"/>
    <lineage>
        <taxon>Eukaryota</taxon>
        <taxon>Sar</taxon>
        <taxon>Rhizaria</taxon>
        <taxon>Retaria</taxon>
        <taxon>Foraminifera</taxon>
        <taxon>Monothalamids</taxon>
        <taxon>Reticulomyxidae</taxon>
        <taxon>Reticulomyxa</taxon>
    </lineage>
</organism>
<reference evidence="1 2" key="1">
    <citation type="journal article" date="2013" name="Curr. Biol.">
        <title>The Genome of the Foraminiferan Reticulomyxa filosa.</title>
        <authorList>
            <person name="Glockner G."/>
            <person name="Hulsmann N."/>
            <person name="Schleicher M."/>
            <person name="Noegel A.A."/>
            <person name="Eichinger L."/>
            <person name="Gallinger C."/>
            <person name="Pawlowski J."/>
            <person name="Sierra R."/>
            <person name="Euteneuer U."/>
            <person name="Pillet L."/>
            <person name="Moustafa A."/>
            <person name="Platzer M."/>
            <person name="Groth M."/>
            <person name="Szafranski K."/>
            <person name="Schliwa M."/>
        </authorList>
    </citation>
    <scope>NUCLEOTIDE SEQUENCE [LARGE SCALE GENOMIC DNA]</scope>
</reference>
<gene>
    <name evidence="1" type="ORF">RFI_37003</name>
</gene>
<dbReference type="EMBL" id="ASPP01041051">
    <property type="protein sequence ID" value="ETO00441.1"/>
    <property type="molecule type" value="Genomic_DNA"/>
</dbReference>
<evidence type="ECO:0000313" key="1">
    <source>
        <dbReference type="EMBL" id="ETO00441.1"/>
    </source>
</evidence>
<comment type="caution">
    <text evidence="1">The sequence shown here is derived from an EMBL/GenBank/DDBJ whole genome shotgun (WGS) entry which is preliminary data.</text>
</comment>
<dbReference type="AlphaFoldDB" id="X6LGG9"/>
<accession>X6LGG9</accession>
<keyword evidence="2" id="KW-1185">Reference proteome</keyword>
<protein>
    <recommendedName>
        <fullName evidence="3">Endonuclease/exonuclease/phosphatase domain-containing protein</fullName>
    </recommendedName>
</protein>
<dbReference type="Proteomes" id="UP000023152">
    <property type="component" value="Unassembled WGS sequence"/>
</dbReference>
<feature type="non-terminal residue" evidence="1">
    <location>
        <position position="1"/>
    </location>
</feature>
<dbReference type="GO" id="GO:0003824">
    <property type="term" value="F:catalytic activity"/>
    <property type="evidence" value="ECO:0007669"/>
    <property type="project" value="InterPro"/>
</dbReference>
<sequence length="185" mass="22101">IESIEYVITKIKTENNNQNEKPNCWSKISKGKYSNSSLQFQNLYNQLWIETKIKKVTEFIVISGDWNANQQTWSDEKIDSVGEVVVDFIIQNGLHILHYNLFNHNLEKNDGKSPLIIHYKVHRLECEFSKYRTELKRILSVKNKSIWFETFNYYMKVIKKLFYQFKSMNSNKFGVIHTIIYQMTN</sequence>
<dbReference type="InterPro" id="IPR036691">
    <property type="entry name" value="Endo/exonu/phosph_ase_sf"/>
</dbReference>
<name>X6LGG9_RETFI</name>
<evidence type="ECO:0000313" key="2">
    <source>
        <dbReference type="Proteomes" id="UP000023152"/>
    </source>
</evidence>
<evidence type="ECO:0008006" key="3">
    <source>
        <dbReference type="Google" id="ProtNLM"/>
    </source>
</evidence>
<dbReference type="Gene3D" id="3.60.10.10">
    <property type="entry name" value="Endonuclease/exonuclease/phosphatase"/>
    <property type="match status" value="1"/>
</dbReference>
<proteinExistence type="predicted"/>